<dbReference type="AlphaFoldDB" id="A0A4Z1KIX7"/>
<keyword evidence="2" id="KW-1185">Reference proteome</keyword>
<name>A0A4Z1KIX7_9HELO</name>
<accession>A0A4Z1KIX7</accession>
<evidence type="ECO:0000313" key="1">
    <source>
        <dbReference type="EMBL" id="TGO85286.1"/>
    </source>
</evidence>
<evidence type="ECO:0000313" key="2">
    <source>
        <dbReference type="Proteomes" id="UP000297280"/>
    </source>
</evidence>
<sequence>MRPLILDSDEKGQVKEVSEIHEIIKLCDIGEGMVQETMAANTVLRGWNGGGDKEVEESGSGAEC</sequence>
<gene>
    <name evidence="1" type="ORF">BPOR_0412g00060</name>
</gene>
<comment type="caution">
    <text evidence="1">The sequence shown here is derived from an EMBL/GenBank/DDBJ whole genome shotgun (WGS) entry which is preliminary data.</text>
</comment>
<dbReference type="EMBL" id="PQXO01000411">
    <property type="protein sequence ID" value="TGO85286.1"/>
    <property type="molecule type" value="Genomic_DNA"/>
</dbReference>
<dbReference type="Proteomes" id="UP000297280">
    <property type="component" value="Unassembled WGS sequence"/>
</dbReference>
<protein>
    <submittedName>
        <fullName evidence="1">Uncharacterized protein</fullName>
    </submittedName>
</protein>
<reference evidence="1 2" key="1">
    <citation type="submission" date="2017-12" db="EMBL/GenBank/DDBJ databases">
        <title>Comparative genomics of Botrytis spp.</title>
        <authorList>
            <person name="Valero-Jimenez C.A."/>
            <person name="Tapia P."/>
            <person name="Veloso J."/>
            <person name="Silva-Moreno E."/>
            <person name="Staats M."/>
            <person name="Valdes J.H."/>
            <person name="Van Kan J.A.L."/>
        </authorList>
    </citation>
    <scope>NUCLEOTIDE SEQUENCE [LARGE SCALE GENOMIC DNA]</scope>
    <source>
        <strain evidence="1 2">MUCL3349</strain>
    </source>
</reference>
<organism evidence="1 2">
    <name type="scientific">Botrytis porri</name>
    <dbReference type="NCBI Taxonomy" id="87229"/>
    <lineage>
        <taxon>Eukaryota</taxon>
        <taxon>Fungi</taxon>
        <taxon>Dikarya</taxon>
        <taxon>Ascomycota</taxon>
        <taxon>Pezizomycotina</taxon>
        <taxon>Leotiomycetes</taxon>
        <taxon>Helotiales</taxon>
        <taxon>Sclerotiniaceae</taxon>
        <taxon>Botrytis</taxon>
    </lineage>
</organism>
<proteinExistence type="predicted"/>